<organism evidence="1 2">
    <name type="scientific">Clunio marinus</name>
    <dbReference type="NCBI Taxonomy" id="568069"/>
    <lineage>
        <taxon>Eukaryota</taxon>
        <taxon>Metazoa</taxon>
        <taxon>Ecdysozoa</taxon>
        <taxon>Arthropoda</taxon>
        <taxon>Hexapoda</taxon>
        <taxon>Insecta</taxon>
        <taxon>Pterygota</taxon>
        <taxon>Neoptera</taxon>
        <taxon>Endopterygota</taxon>
        <taxon>Diptera</taxon>
        <taxon>Nematocera</taxon>
        <taxon>Chironomoidea</taxon>
        <taxon>Chironomidae</taxon>
        <taxon>Clunio</taxon>
    </lineage>
</organism>
<name>A0A1J1I7Z6_9DIPT</name>
<evidence type="ECO:0000313" key="1">
    <source>
        <dbReference type="EMBL" id="CRK96315.1"/>
    </source>
</evidence>
<dbReference type="AlphaFoldDB" id="A0A1J1I7Z6"/>
<accession>A0A1J1I7Z6</accession>
<proteinExistence type="predicted"/>
<dbReference type="EMBL" id="CVRI01000043">
    <property type="protein sequence ID" value="CRK96315.1"/>
    <property type="molecule type" value="Genomic_DNA"/>
</dbReference>
<sequence length="67" mass="7921">MKHNMISLLLPLIINFDGLKYSLSIKTHQKLDFKRLERLLNFVTMKASKVKNYHFTALYDPIVELID</sequence>
<keyword evidence="2" id="KW-1185">Reference proteome</keyword>
<gene>
    <name evidence="1" type="ORF">CLUMA_CG009734</name>
</gene>
<reference evidence="1 2" key="1">
    <citation type="submission" date="2015-04" db="EMBL/GenBank/DDBJ databases">
        <authorList>
            <person name="Syromyatnikov M.Y."/>
            <person name="Popov V.N."/>
        </authorList>
    </citation>
    <scope>NUCLEOTIDE SEQUENCE [LARGE SCALE GENOMIC DNA]</scope>
</reference>
<evidence type="ECO:0000313" key="2">
    <source>
        <dbReference type="Proteomes" id="UP000183832"/>
    </source>
</evidence>
<dbReference type="Proteomes" id="UP000183832">
    <property type="component" value="Unassembled WGS sequence"/>
</dbReference>
<protein>
    <submittedName>
        <fullName evidence="1">CLUMA_CG009734, isoform A</fullName>
    </submittedName>
</protein>